<dbReference type="EMBL" id="CP064795">
    <property type="protein sequence ID" value="QPG06548.1"/>
    <property type="molecule type" value="Genomic_DNA"/>
</dbReference>
<name>A0A7S9DZ14_9ALTE</name>
<keyword evidence="2" id="KW-1185">Reference proteome</keyword>
<reference evidence="1 2" key="1">
    <citation type="submission" date="2020-11" db="EMBL/GenBank/DDBJ databases">
        <title>Complete genome sequence for Salinimonas sp. strain G2-b.</title>
        <authorList>
            <person name="Park S.-J."/>
        </authorList>
    </citation>
    <scope>NUCLEOTIDE SEQUENCE [LARGE SCALE GENOMIC DNA]</scope>
    <source>
        <strain evidence="1 2">G2-b</strain>
    </source>
</reference>
<proteinExistence type="predicted"/>
<accession>A0A7S9DZ14</accession>
<dbReference type="KEGG" id="smaa:IT774_05085"/>
<dbReference type="RefSeq" id="WP_195811624.1">
    <property type="nucleotide sequence ID" value="NZ_CP064795.1"/>
</dbReference>
<organism evidence="1 2">
    <name type="scientific">Salinimonas marina</name>
    <dbReference type="NCBI Taxonomy" id="2785918"/>
    <lineage>
        <taxon>Bacteria</taxon>
        <taxon>Pseudomonadati</taxon>
        <taxon>Pseudomonadota</taxon>
        <taxon>Gammaproteobacteria</taxon>
        <taxon>Alteromonadales</taxon>
        <taxon>Alteromonadaceae</taxon>
        <taxon>Alteromonas/Salinimonas group</taxon>
        <taxon>Salinimonas</taxon>
    </lineage>
</organism>
<gene>
    <name evidence="1" type="ORF">IT774_05085</name>
</gene>
<protein>
    <submittedName>
        <fullName evidence="1">Uncharacterized protein</fullName>
    </submittedName>
</protein>
<dbReference type="Proteomes" id="UP000595095">
    <property type="component" value="Chromosome"/>
</dbReference>
<sequence length="76" mass="8283">MMTGQQAKHFLGMISLISVLEKADVDYMLTTVADGSRVIVVGQKADSKSPRMESLPLLKTGSSARATIWLERSQNS</sequence>
<evidence type="ECO:0000313" key="1">
    <source>
        <dbReference type="EMBL" id="QPG06548.1"/>
    </source>
</evidence>
<evidence type="ECO:0000313" key="2">
    <source>
        <dbReference type="Proteomes" id="UP000595095"/>
    </source>
</evidence>
<dbReference type="AlphaFoldDB" id="A0A7S9DZ14"/>